<dbReference type="PANTHER" id="PTHR37984:SF5">
    <property type="entry name" value="PROTEIN NYNRIN-LIKE"/>
    <property type="match status" value="1"/>
</dbReference>
<organism evidence="2 3">
    <name type="scientific">Apostasia shenzhenica</name>
    <dbReference type="NCBI Taxonomy" id="1088818"/>
    <lineage>
        <taxon>Eukaryota</taxon>
        <taxon>Viridiplantae</taxon>
        <taxon>Streptophyta</taxon>
        <taxon>Embryophyta</taxon>
        <taxon>Tracheophyta</taxon>
        <taxon>Spermatophyta</taxon>
        <taxon>Magnoliopsida</taxon>
        <taxon>Liliopsida</taxon>
        <taxon>Asparagales</taxon>
        <taxon>Orchidaceae</taxon>
        <taxon>Apostasioideae</taxon>
        <taxon>Apostasia</taxon>
    </lineage>
</organism>
<dbReference type="Proteomes" id="UP000236161">
    <property type="component" value="Unassembled WGS sequence"/>
</dbReference>
<accession>A0A2I0AB90</accession>
<reference evidence="2 3" key="1">
    <citation type="journal article" date="2017" name="Nature">
        <title>The Apostasia genome and the evolution of orchids.</title>
        <authorList>
            <person name="Zhang G.Q."/>
            <person name="Liu K.W."/>
            <person name="Li Z."/>
            <person name="Lohaus R."/>
            <person name="Hsiao Y.Y."/>
            <person name="Niu S.C."/>
            <person name="Wang J.Y."/>
            <person name="Lin Y.C."/>
            <person name="Xu Q."/>
            <person name="Chen L.J."/>
            <person name="Yoshida K."/>
            <person name="Fujiwara S."/>
            <person name="Wang Z.W."/>
            <person name="Zhang Y.Q."/>
            <person name="Mitsuda N."/>
            <person name="Wang M."/>
            <person name="Liu G.H."/>
            <person name="Pecoraro L."/>
            <person name="Huang H.X."/>
            <person name="Xiao X.J."/>
            <person name="Lin M."/>
            <person name="Wu X.Y."/>
            <person name="Wu W.L."/>
            <person name="Chen Y.Y."/>
            <person name="Chang S.B."/>
            <person name="Sakamoto S."/>
            <person name="Ohme-Takagi M."/>
            <person name="Yagi M."/>
            <person name="Zeng S.J."/>
            <person name="Shen C.Y."/>
            <person name="Yeh C.M."/>
            <person name="Luo Y.B."/>
            <person name="Tsai W.C."/>
            <person name="Van de Peer Y."/>
            <person name="Liu Z.J."/>
        </authorList>
    </citation>
    <scope>NUCLEOTIDE SEQUENCE [LARGE SCALE GENOMIC DNA]</scope>
    <source>
        <strain evidence="3">cv. Shenzhen</strain>
        <tissue evidence="2">Stem</tissue>
    </source>
</reference>
<dbReference type="InterPro" id="IPR050951">
    <property type="entry name" value="Retrovirus_Pol_polyprotein"/>
</dbReference>
<dbReference type="Gene3D" id="1.10.340.70">
    <property type="match status" value="1"/>
</dbReference>
<evidence type="ECO:0000313" key="3">
    <source>
        <dbReference type="Proteomes" id="UP000236161"/>
    </source>
</evidence>
<name>A0A2I0AB90_9ASPA</name>
<evidence type="ECO:0000313" key="2">
    <source>
        <dbReference type="EMBL" id="PKA52812.1"/>
    </source>
</evidence>
<evidence type="ECO:0000259" key="1">
    <source>
        <dbReference type="Pfam" id="PF17921"/>
    </source>
</evidence>
<dbReference type="Pfam" id="PF17921">
    <property type="entry name" value="Integrase_H2C2"/>
    <property type="match status" value="1"/>
</dbReference>
<dbReference type="OrthoDB" id="784723at2759"/>
<proteinExistence type="predicted"/>
<dbReference type="Gene3D" id="3.10.10.10">
    <property type="entry name" value="HIV Type 1 Reverse Transcriptase, subunit A, domain 1"/>
    <property type="match status" value="1"/>
</dbReference>
<feature type="domain" description="Integrase zinc-binding" evidence="1">
    <location>
        <begin position="171"/>
        <end position="225"/>
    </location>
</feature>
<dbReference type="AlphaFoldDB" id="A0A2I0AB90"/>
<dbReference type="SUPFAM" id="SSF56672">
    <property type="entry name" value="DNA/RNA polymerases"/>
    <property type="match status" value="1"/>
</dbReference>
<dbReference type="InterPro" id="IPR041588">
    <property type="entry name" value="Integrase_H2C2"/>
</dbReference>
<dbReference type="EMBL" id="KZ452001">
    <property type="protein sequence ID" value="PKA52812.1"/>
    <property type="molecule type" value="Genomic_DNA"/>
</dbReference>
<keyword evidence="3" id="KW-1185">Reference proteome</keyword>
<sequence length="276" mass="32447">MLNLGFIRPRVSPWGVRVLFAKKKDDSLRLCIDYRELNKITIKELNLRQRRWLDLLKDYDVDIQYHPGKANIVADALSRKSTSNTLTDQEVIIKEIKQLQLETRISNDKGMVAHFCIQSNLHEKIKIAQQEDLEIAKITQSIIKENNPEFMIGSDSILRFQSRIYVPKSLELKRKILSEAHSARYSIHPGGNKMYHDLREQFWWPGMKNDIAEFINRRLVCQRVRIEHQRPGGLLQPLEIPTWKWEHITMDFVCGLPIKMTHSLEHLAKLYIDEIV</sequence>
<dbReference type="PANTHER" id="PTHR37984">
    <property type="entry name" value="PROTEIN CBG26694"/>
    <property type="match status" value="1"/>
</dbReference>
<protein>
    <recommendedName>
        <fullName evidence="1">Integrase zinc-binding domain-containing protein</fullName>
    </recommendedName>
</protein>
<dbReference type="InterPro" id="IPR043502">
    <property type="entry name" value="DNA/RNA_pol_sf"/>
</dbReference>
<gene>
    <name evidence="2" type="ORF">AXF42_Ash001793</name>
</gene>